<keyword evidence="2" id="KW-1185">Reference proteome</keyword>
<evidence type="ECO:0008006" key="3">
    <source>
        <dbReference type="Google" id="ProtNLM"/>
    </source>
</evidence>
<name>A0A2U9IHN1_9CREN</name>
<dbReference type="OrthoDB" id="43668at2157"/>
<evidence type="ECO:0000313" key="2">
    <source>
        <dbReference type="Proteomes" id="UP000248044"/>
    </source>
</evidence>
<organism evidence="1 2">
    <name type="scientific">Acidianus brierleyi</name>
    <dbReference type="NCBI Taxonomy" id="41673"/>
    <lineage>
        <taxon>Archaea</taxon>
        <taxon>Thermoproteota</taxon>
        <taxon>Thermoprotei</taxon>
        <taxon>Sulfolobales</taxon>
        <taxon>Sulfolobaceae</taxon>
        <taxon>Acidianus</taxon>
    </lineage>
</organism>
<gene>
    <name evidence="1" type="ORF">DFR85_14105</name>
</gene>
<dbReference type="AlphaFoldDB" id="A0A2U9IHN1"/>
<sequence length="113" mass="12878">MKIIGIGNEIFGDNEGKIVEEYGGIFLGPKLGELEKFLKEEDEVIIVDSARNFRFLIIGLKELYPGVLGYTELENYLLNAKINGIKARITIIAFSKEYKDRVKCFLNCMLLKK</sequence>
<accession>A0A2U9IHN1</accession>
<dbReference type="EMBL" id="CP029289">
    <property type="protein sequence ID" value="AWR95552.1"/>
    <property type="molecule type" value="Genomic_DNA"/>
</dbReference>
<dbReference type="Proteomes" id="UP000248044">
    <property type="component" value="Chromosome"/>
</dbReference>
<protein>
    <recommendedName>
        <fullName evidence="3">Hydrogenase maturation protease</fullName>
    </recommendedName>
</protein>
<reference evidence="1 2" key="1">
    <citation type="submission" date="2018-05" db="EMBL/GenBank/DDBJ databases">
        <title>Complete Genome Sequences of Extremely Thermoacidophilic, Metal-Mobilizing Type-Strain Members of the Archaeal Family Sulfolobaceae: Acidianus brierleyi DSM-1651T, Acidianus sulfidivorans DSM-18786T, Metallosphaera hakonensis DSM-7519T, and Metallosphaera prunae DSM-10039T.</title>
        <authorList>
            <person name="Counts J.A."/>
            <person name="Kelly R.M."/>
        </authorList>
    </citation>
    <scope>NUCLEOTIDE SEQUENCE [LARGE SCALE GENOMIC DNA]</scope>
    <source>
        <strain evidence="1 2">DSM 1651</strain>
    </source>
</reference>
<dbReference type="RefSeq" id="WP_110271430.1">
    <property type="nucleotide sequence ID" value="NZ_CP029289.2"/>
</dbReference>
<dbReference type="KEGG" id="abri:DFR85_14105"/>
<evidence type="ECO:0000313" key="1">
    <source>
        <dbReference type="EMBL" id="AWR95552.1"/>
    </source>
</evidence>
<dbReference type="GeneID" id="36833311"/>
<proteinExistence type="predicted"/>